<comment type="caution">
    <text evidence="2">The sequence shown here is derived from an EMBL/GenBank/DDBJ whole genome shotgun (WGS) entry which is preliminary data.</text>
</comment>
<protein>
    <recommendedName>
        <fullName evidence="1">PI3K-RBD domain-containing protein</fullName>
    </recommendedName>
</protein>
<dbReference type="Proteomes" id="UP000276133">
    <property type="component" value="Unassembled WGS sequence"/>
</dbReference>
<organism evidence="2 3">
    <name type="scientific">Brachionus plicatilis</name>
    <name type="common">Marine rotifer</name>
    <name type="synonym">Brachionus muelleri</name>
    <dbReference type="NCBI Taxonomy" id="10195"/>
    <lineage>
        <taxon>Eukaryota</taxon>
        <taxon>Metazoa</taxon>
        <taxon>Spiralia</taxon>
        <taxon>Gnathifera</taxon>
        <taxon>Rotifera</taxon>
        <taxon>Eurotatoria</taxon>
        <taxon>Monogononta</taxon>
        <taxon>Pseudotrocha</taxon>
        <taxon>Ploima</taxon>
        <taxon>Brachionidae</taxon>
        <taxon>Brachionus</taxon>
    </lineage>
</organism>
<evidence type="ECO:0000313" key="2">
    <source>
        <dbReference type="EMBL" id="RNA20117.1"/>
    </source>
</evidence>
<dbReference type="Pfam" id="PF00794">
    <property type="entry name" value="PI3K_rbd"/>
    <property type="match status" value="1"/>
</dbReference>
<accession>A0A3M7R971</accession>
<feature type="domain" description="PI3K-RBD" evidence="1">
    <location>
        <begin position="145"/>
        <end position="237"/>
    </location>
</feature>
<evidence type="ECO:0000313" key="3">
    <source>
        <dbReference type="Proteomes" id="UP000276133"/>
    </source>
</evidence>
<proteinExistence type="predicted"/>
<reference evidence="2 3" key="1">
    <citation type="journal article" date="2018" name="Sci. Rep.">
        <title>Genomic signatures of local adaptation to the degree of environmental predictability in rotifers.</title>
        <authorList>
            <person name="Franch-Gras L."/>
            <person name="Hahn C."/>
            <person name="Garcia-Roger E.M."/>
            <person name="Carmona M.J."/>
            <person name="Serra M."/>
            <person name="Gomez A."/>
        </authorList>
    </citation>
    <scope>NUCLEOTIDE SEQUENCE [LARGE SCALE GENOMIC DNA]</scope>
    <source>
        <strain evidence="2">HYR1</strain>
    </source>
</reference>
<gene>
    <name evidence="2" type="ORF">BpHYR1_010132</name>
</gene>
<name>A0A3M7R971_BRAPC</name>
<dbReference type="SUPFAM" id="SSF54236">
    <property type="entry name" value="Ubiquitin-like"/>
    <property type="match status" value="1"/>
</dbReference>
<dbReference type="EMBL" id="REGN01003922">
    <property type="protein sequence ID" value="RNA20117.1"/>
    <property type="molecule type" value="Genomic_DNA"/>
</dbReference>
<keyword evidence="3" id="KW-1185">Reference proteome</keyword>
<dbReference type="InterPro" id="IPR000341">
    <property type="entry name" value="PI3K_Ras-bd_dom"/>
</dbReference>
<dbReference type="PROSITE" id="PS51546">
    <property type="entry name" value="PI3K_RBD"/>
    <property type="match status" value="1"/>
</dbReference>
<dbReference type="InterPro" id="IPR035892">
    <property type="entry name" value="C2_domain_sf"/>
</dbReference>
<evidence type="ECO:0000259" key="1">
    <source>
        <dbReference type="PROSITE" id="PS51546"/>
    </source>
</evidence>
<dbReference type="AlphaFoldDB" id="A0A3M7R971"/>
<dbReference type="Gene3D" id="3.10.20.770">
    <property type="match status" value="1"/>
</dbReference>
<dbReference type="Gene3D" id="2.60.40.150">
    <property type="entry name" value="C2 domain"/>
    <property type="match status" value="1"/>
</dbReference>
<sequence length="541" mass="62881">MLYLYFSSVQIKISAEYNFMIFNKIIALLLKIIFIKNTAKSLESLKNLNNNEKIYGKTLTEKLGHDHKIRSNSSLETRLVHKNDAILDQKSPIQSTQNKQHCSSEIEDFFQQIVQLKKSLDTSNNLSKLIVYSPILEFQLSKFKNLNINLNIRYTNGSDTSKRYQPLRILVSFNSNVETILYHVLNLYQIEELDVGKYFFKIHGLEEYLPLNACIAELKYFYDCINENREPVLILVDLQNENTRLEESIQMQHDFSLDNLNVHFILDFLNEKEPLISSSIDYGYSIGNSPDFLKIDLIKSIKSQIEKINNHVFLFIKCARQSFYSDLNVDLIGSELAFGNQHKENKNTVEIIQADSKLVIYFKGISRLDSLINKFYSNNNSPLGLYLKFSIVYGLNILDTVHMRLDKIDRNSQKKVDFFIKTIKIQFDRMDLCILPREACLLVELFVTNIPNPNYGNMFNLFNEKASDKYPVVSSSNSAFQNHDGDRCVAWASKSLFDQKLDLNNQFNIESRKSIAKSQRKFSRFEKKFRSVNNKTNCTLN</sequence>
<dbReference type="InterPro" id="IPR029071">
    <property type="entry name" value="Ubiquitin-like_domsf"/>
</dbReference>